<feature type="region of interest" description="Disordered" evidence="1">
    <location>
        <begin position="35"/>
        <end position="72"/>
    </location>
</feature>
<accession>A0A183GLY4</accession>
<evidence type="ECO:0000313" key="3">
    <source>
        <dbReference type="Proteomes" id="UP000050761"/>
    </source>
</evidence>
<protein>
    <submittedName>
        <fullName evidence="4">UDENN domain-containing protein</fullName>
    </submittedName>
</protein>
<dbReference type="OrthoDB" id="5856672at2759"/>
<proteinExistence type="predicted"/>
<dbReference type="AlphaFoldDB" id="A0A183GLY4"/>
<keyword evidence="3" id="KW-1185">Reference proteome</keyword>
<accession>A0A3P8D931</accession>
<gene>
    <name evidence="2" type="ORF">HPBE_LOCUS23703</name>
</gene>
<sequence>MGVAALGASVVSKTPTPFVPVLRCHPVLLGSEVLDGTPPLHESGGDEVPKKTPKCTPGWTQNTPGAPPTARYSAPERVTDDFTYYHIDRNPWAKFVNLWPRELLSKDFAPISRHLCTDTHRLLLVPGYMSMNFVRSLFLTLSLHPYRPPLDIPFIELLHLEDTIGFHARSEAIITELLGGAYVNIDVRSLLRRADNELFSSVELHEGRRKDFFTVGPDRRDLPCILFDGFAIDLLKDKESSNEEFKPAQRMASTSKHVNLKLTKTNSWKWWKKKRKIGIRKIN</sequence>
<dbReference type="WBParaSite" id="HPBE_0002370401-mRNA-1">
    <property type="protein sequence ID" value="HPBE_0002370401-mRNA-1"/>
    <property type="gene ID" value="HPBE_0002370401"/>
</dbReference>
<organism evidence="3 4">
    <name type="scientific">Heligmosomoides polygyrus</name>
    <name type="common">Parasitic roundworm</name>
    <dbReference type="NCBI Taxonomy" id="6339"/>
    <lineage>
        <taxon>Eukaryota</taxon>
        <taxon>Metazoa</taxon>
        <taxon>Ecdysozoa</taxon>
        <taxon>Nematoda</taxon>
        <taxon>Chromadorea</taxon>
        <taxon>Rhabditida</taxon>
        <taxon>Rhabditina</taxon>
        <taxon>Rhabditomorpha</taxon>
        <taxon>Strongyloidea</taxon>
        <taxon>Heligmosomidae</taxon>
        <taxon>Heligmosomoides</taxon>
    </lineage>
</organism>
<evidence type="ECO:0000313" key="4">
    <source>
        <dbReference type="WBParaSite" id="HPBE_0002370401-mRNA-1"/>
    </source>
</evidence>
<evidence type="ECO:0000256" key="1">
    <source>
        <dbReference type="SAM" id="MobiDB-lite"/>
    </source>
</evidence>
<evidence type="ECO:0000313" key="2">
    <source>
        <dbReference type="EMBL" id="VDP40401.1"/>
    </source>
</evidence>
<name>A0A183GLY4_HELPZ</name>
<reference evidence="2 3" key="1">
    <citation type="submission" date="2018-11" db="EMBL/GenBank/DDBJ databases">
        <authorList>
            <consortium name="Pathogen Informatics"/>
        </authorList>
    </citation>
    <scope>NUCLEOTIDE SEQUENCE [LARGE SCALE GENOMIC DNA]</scope>
</reference>
<reference evidence="4" key="2">
    <citation type="submission" date="2019-09" db="UniProtKB">
        <authorList>
            <consortium name="WormBaseParasite"/>
        </authorList>
    </citation>
    <scope>IDENTIFICATION</scope>
</reference>
<dbReference type="EMBL" id="UZAH01035369">
    <property type="protein sequence ID" value="VDP40401.1"/>
    <property type="molecule type" value="Genomic_DNA"/>
</dbReference>
<dbReference type="Proteomes" id="UP000050761">
    <property type="component" value="Unassembled WGS sequence"/>
</dbReference>